<dbReference type="NCBIfam" id="TIGR00848">
    <property type="entry name" value="fruA"/>
    <property type="match status" value="1"/>
</dbReference>
<dbReference type="RefSeq" id="WP_159276584.1">
    <property type="nucleotide sequence ID" value="NZ_JADOFV010000003.1"/>
</dbReference>
<keyword evidence="3" id="KW-0762">Sugar transport</keyword>
<reference evidence="7" key="1">
    <citation type="submission" date="2019-10" db="EMBL/GenBank/DDBJ databases">
        <authorList>
            <person name="Irmler S."/>
            <person name="Berthoud H."/>
            <person name="Roetschi A."/>
            <person name="Arias E."/>
            <person name="Shani N."/>
            <person name="Wuethrich D."/>
            <person name="Bruggmann R."/>
        </authorList>
    </citation>
    <scope>NUCLEOTIDE SEQUENCE</scope>
    <source>
        <strain evidence="7">FAM13073</strain>
    </source>
</reference>
<gene>
    <name evidence="7" type="ORF">GBO79_06475</name>
    <name evidence="8" type="ORF">ITQ97_05765</name>
</gene>
<sequence length="169" mass="19083">MLTVSKYLDILKPTNRIEVFQMVMINKSLIDLEASEDSQKAIFKHLAQMAFDEGRIADIDGVENGLKDREMEATTGFGKGIAIPHTKSKYVKELTIIVLRNNQEIEWNSLDGKPVNMFINLLVPDGKSNIHLKMLAKLSRQLMHKEFTTILKEGSEGQILEAIQNVLNS</sequence>
<dbReference type="CDD" id="cd00211">
    <property type="entry name" value="PTS_IIA_fru"/>
    <property type="match status" value="1"/>
</dbReference>
<proteinExistence type="predicted"/>
<keyword evidence="5" id="KW-0598">Phosphotransferase system</keyword>
<name>A0A6L5A1C8_PEDPE</name>
<evidence type="ECO:0000256" key="3">
    <source>
        <dbReference type="ARBA" id="ARBA00022597"/>
    </source>
</evidence>
<reference evidence="9" key="3">
    <citation type="submission" date="2020-03" db="EMBL/GenBank/DDBJ databases">
        <title>SpeciesPrimer: A bioinformatics pipeline dedicated to the design of qPCR primers for the quantification of bacterial species.</title>
        <authorList>
            <person name="Dreier M."/>
            <person name="Berthoud H."/>
            <person name="Shani N."/>
            <person name="Wechsler D."/>
            <person name="Junier P."/>
        </authorList>
    </citation>
    <scope>NUCLEOTIDE SEQUENCE [LARGE SCALE GENOMIC DNA]</scope>
    <source>
        <strain evidence="9">FAM13073</strain>
    </source>
</reference>
<reference evidence="8" key="4">
    <citation type="submission" date="2020-11" db="EMBL/GenBank/DDBJ databases">
        <title>Antibiotic susceptibility profiles of Pediococcus pentosaceus from various origins and their implications for the safety assessment of strains with food-technology applications.</title>
        <authorList>
            <person name="Shani N."/>
            <person name="Oberhaensli S."/>
            <person name="Arias E."/>
        </authorList>
    </citation>
    <scope>NUCLEOTIDE SEQUENCE</scope>
    <source>
        <strain evidence="8">FAM 19164</strain>
    </source>
</reference>
<dbReference type="Proteomes" id="UP000743107">
    <property type="component" value="Unassembled WGS sequence"/>
</dbReference>
<dbReference type="InterPro" id="IPR051541">
    <property type="entry name" value="PTS_SugarTrans_NitroReg"/>
</dbReference>
<dbReference type="Pfam" id="PF00359">
    <property type="entry name" value="PTS_EIIA_2"/>
    <property type="match status" value="1"/>
</dbReference>
<dbReference type="Gene3D" id="3.40.930.10">
    <property type="entry name" value="Mannitol-specific EII, Chain A"/>
    <property type="match status" value="1"/>
</dbReference>
<keyword evidence="9" id="KW-1185">Reference proteome</keyword>
<dbReference type="PROSITE" id="PS51094">
    <property type="entry name" value="PTS_EIIA_TYPE_2"/>
    <property type="match status" value="1"/>
</dbReference>
<evidence type="ECO:0000313" key="7">
    <source>
        <dbReference type="EMBL" id="KAF0413596.1"/>
    </source>
</evidence>
<evidence type="ECO:0000259" key="6">
    <source>
        <dbReference type="PROSITE" id="PS51094"/>
    </source>
</evidence>
<keyword evidence="2" id="KW-0597">Phosphoprotein</keyword>
<dbReference type="AlphaFoldDB" id="A0A6L5A1C8"/>
<dbReference type="GO" id="GO:0009401">
    <property type="term" value="P:phosphoenolpyruvate-dependent sugar phosphotransferase system"/>
    <property type="evidence" value="ECO:0007669"/>
    <property type="project" value="UniProtKB-KW"/>
</dbReference>
<accession>A0A6L5A1C8</accession>
<dbReference type="Proteomes" id="UP000472573">
    <property type="component" value="Unassembled WGS sequence"/>
</dbReference>
<dbReference type="InterPro" id="IPR002178">
    <property type="entry name" value="PTS_EIIA_type-2_dom"/>
</dbReference>
<protein>
    <submittedName>
        <fullName evidence="8">PTS fructose transporter subunit IIA</fullName>
    </submittedName>
</protein>
<organism evidence="8 10">
    <name type="scientific">Pediococcus pentosaceus</name>
    <dbReference type="NCBI Taxonomy" id="1255"/>
    <lineage>
        <taxon>Bacteria</taxon>
        <taxon>Bacillati</taxon>
        <taxon>Bacillota</taxon>
        <taxon>Bacilli</taxon>
        <taxon>Lactobacillales</taxon>
        <taxon>Lactobacillaceae</taxon>
        <taxon>Pediococcus</taxon>
    </lineage>
</organism>
<dbReference type="PANTHER" id="PTHR47738">
    <property type="entry name" value="PTS SYSTEM FRUCTOSE-LIKE EIIA COMPONENT-RELATED"/>
    <property type="match status" value="1"/>
</dbReference>
<reference evidence="7" key="2">
    <citation type="submission" date="2019-12" db="EMBL/GenBank/DDBJ databases">
        <title>SpeciesPrimer: A bioinformatics pipeline dedicated to the design of qPCR primers for the quantification of bacterial species.</title>
        <authorList>
            <person name="Dreier M."/>
            <person name="Berthoud H."/>
            <person name="Shani N."/>
            <person name="Wechsler D."/>
            <person name="Junier P."/>
        </authorList>
    </citation>
    <scope>NUCLEOTIDE SEQUENCE</scope>
    <source>
        <strain evidence="7">FAM13073</strain>
    </source>
</reference>
<dbReference type="SUPFAM" id="SSF55804">
    <property type="entry name" value="Phoshotransferase/anion transport protein"/>
    <property type="match status" value="1"/>
</dbReference>
<evidence type="ECO:0000256" key="2">
    <source>
        <dbReference type="ARBA" id="ARBA00022553"/>
    </source>
</evidence>
<dbReference type="InterPro" id="IPR016152">
    <property type="entry name" value="PTrfase/Anion_transptr"/>
</dbReference>
<dbReference type="InterPro" id="IPR004715">
    <property type="entry name" value="PTS_IIA_fruc"/>
</dbReference>
<dbReference type="GO" id="GO:0008982">
    <property type="term" value="F:protein-N(PI)-phosphohistidine-sugar phosphotransferase activity"/>
    <property type="evidence" value="ECO:0007669"/>
    <property type="project" value="InterPro"/>
</dbReference>
<dbReference type="PANTHER" id="PTHR47738:SF2">
    <property type="entry name" value="PTS SYSTEM FRUCTOSE-LIKE EIIA COMPONENT"/>
    <property type="match status" value="1"/>
</dbReference>
<evidence type="ECO:0000256" key="5">
    <source>
        <dbReference type="ARBA" id="ARBA00022683"/>
    </source>
</evidence>
<keyword evidence="1" id="KW-0813">Transport</keyword>
<evidence type="ECO:0000313" key="10">
    <source>
        <dbReference type="Proteomes" id="UP000743107"/>
    </source>
</evidence>
<keyword evidence="4" id="KW-0808">Transferase</keyword>
<evidence type="ECO:0000256" key="4">
    <source>
        <dbReference type="ARBA" id="ARBA00022679"/>
    </source>
</evidence>
<dbReference type="EMBL" id="WENB01000003">
    <property type="protein sequence ID" value="KAF0413596.1"/>
    <property type="molecule type" value="Genomic_DNA"/>
</dbReference>
<evidence type="ECO:0000313" key="8">
    <source>
        <dbReference type="EMBL" id="MBF7127310.1"/>
    </source>
</evidence>
<dbReference type="NCBIfam" id="NF007389">
    <property type="entry name" value="PRK09913.1"/>
    <property type="match status" value="1"/>
</dbReference>
<dbReference type="EMBL" id="JADOFV010000003">
    <property type="protein sequence ID" value="MBF7127310.1"/>
    <property type="molecule type" value="Genomic_DNA"/>
</dbReference>
<dbReference type="GO" id="GO:0016020">
    <property type="term" value="C:membrane"/>
    <property type="evidence" value="ECO:0007669"/>
    <property type="project" value="InterPro"/>
</dbReference>
<feature type="domain" description="PTS EIIA type-2" evidence="6">
    <location>
        <begin position="23"/>
        <end position="169"/>
    </location>
</feature>
<evidence type="ECO:0000313" key="9">
    <source>
        <dbReference type="Proteomes" id="UP000472573"/>
    </source>
</evidence>
<evidence type="ECO:0000256" key="1">
    <source>
        <dbReference type="ARBA" id="ARBA00022448"/>
    </source>
</evidence>
<comment type="caution">
    <text evidence="8">The sequence shown here is derived from an EMBL/GenBank/DDBJ whole genome shotgun (WGS) entry which is preliminary data.</text>
</comment>